<accession>A0A5P8WE63</accession>
<proteinExistence type="predicted"/>
<dbReference type="AlphaFoldDB" id="A0A5P8WE63"/>
<evidence type="ECO:0000313" key="2">
    <source>
        <dbReference type="Proteomes" id="UP000326678"/>
    </source>
</evidence>
<dbReference type="KEGG" id="nsh:GXM_08326"/>
<keyword evidence="2" id="KW-1185">Reference proteome</keyword>
<evidence type="ECO:0000313" key="1">
    <source>
        <dbReference type="EMBL" id="QFS50832.1"/>
    </source>
</evidence>
<protein>
    <submittedName>
        <fullName evidence="1">Uncharacterized protein</fullName>
    </submittedName>
</protein>
<reference evidence="1 2" key="1">
    <citation type="submission" date="2019-10" db="EMBL/GenBank/DDBJ databases">
        <title>Genomic and transcriptomic insights into the perfect genentic adaptation of a filamentous nitrogen-fixing cyanobacterium to rice fields.</title>
        <authorList>
            <person name="Chen Z."/>
        </authorList>
    </citation>
    <scope>NUCLEOTIDE SEQUENCE [LARGE SCALE GENOMIC DNA]</scope>
    <source>
        <strain evidence="1">CCNUC1</strain>
    </source>
</reference>
<sequence>MLGINVSKYRRLIVRWERRKVYFDAFLDLASIHNLDSKSFISGIGSVKLSRKGEI</sequence>
<name>A0A5P8WE63_9NOSO</name>
<dbReference type="Proteomes" id="UP000326678">
    <property type="component" value="Chromosome Gxm2"/>
</dbReference>
<organism evidence="1 2">
    <name type="scientific">Nostoc sphaeroides CCNUC1</name>
    <dbReference type="NCBI Taxonomy" id="2653204"/>
    <lineage>
        <taxon>Bacteria</taxon>
        <taxon>Bacillati</taxon>
        <taxon>Cyanobacteriota</taxon>
        <taxon>Cyanophyceae</taxon>
        <taxon>Nostocales</taxon>
        <taxon>Nostocaceae</taxon>
        <taxon>Nostoc</taxon>
    </lineage>
</organism>
<gene>
    <name evidence="1" type="ORF">GXM_08326</name>
</gene>
<dbReference type="EMBL" id="CP045227">
    <property type="protein sequence ID" value="QFS50832.1"/>
    <property type="molecule type" value="Genomic_DNA"/>
</dbReference>